<organism evidence="3 4">
    <name type="scientific">Rippkaea orientalis (strain PCC 8801 / RF-1)</name>
    <name type="common">Cyanothece sp. (strain PCC 8801)</name>
    <dbReference type="NCBI Taxonomy" id="41431"/>
    <lineage>
        <taxon>Bacteria</taxon>
        <taxon>Bacillati</taxon>
        <taxon>Cyanobacteriota</taxon>
        <taxon>Cyanophyceae</taxon>
        <taxon>Oscillatoriophycideae</taxon>
        <taxon>Chroococcales</taxon>
        <taxon>Aphanothecaceae</taxon>
        <taxon>Rippkaea</taxon>
        <taxon>Rippkaea orientalis</taxon>
    </lineage>
</organism>
<dbReference type="STRING" id="41431.PCC8801_2931"/>
<sequence>MAPSKKIKQQPQPSSPSQSTALGLSAFHERRRVLEEEHEWLLKQIQRKRKELKKFLDEIRSVATEMFAQASPIYQKLMELDTEIHDLFEQIFTTRKLGKKSQQDITKVYRNLQFMGMISPKFDQDEDEDDEELDEMFNDTSEDNFFNKNAHYSPENESSQFTSESAYKSPESKQIRQTFLKLASLFHPDKVTDEETQMRHNEIMKEVNRAYQEGDIARLLELERQHHLQEEIDFDNSSKSDIEKACNRREKDNQLLKTQYENLKRELRLARNTPEGEMVKDYRACQKEGIDPIEEILSEMKGQLELIENIRDFVRDFLDKKITIQQFLKGPSLMRKATAEEEEEMFEMLLENLLGLK</sequence>
<feature type="coiled-coil region" evidence="1">
    <location>
        <begin position="31"/>
        <end position="65"/>
    </location>
</feature>
<dbReference type="OrthoDB" id="508466at2"/>
<dbReference type="Gene3D" id="1.10.287.110">
    <property type="entry name" value="DnaJ domain"/>
    <property type="match status" value="1"/>
</dbReference>
<feature type="compositionally biased region" description="Low complexity" evidence="2">
    <location>
        <begin position="9"/>
        <end position="19"/>
    </location>
</feature>
<dbReference type="Proteomes" id="UP000008204">
    <property type="component" value="Chromosome"/>
</dbReference>
<dbReference type="KEGG" id="cyp:PCC8801_2931"/>
<keyword evidence="1" id="KW-0175">Coiled coil</keyword>
<evidence type="ECO:0000256" key="1">
    <source>
        <dbReference type="SAM" id="Coils"/>
    </source>
</evidence>
<dbReference type="HOGENOM" id="CLU_780136_0_0_3"/>
<keyword evidence="3" id="KW-0346">Stress response</keyword>
<dbReference type="eggNOG" id="COG2214">
    <property type="taxonomic scope" value="Bacteria"/>
</dbReference>
<dbReference type="RefSeq" id="WP_012596193.1">
    <property type="nucleotide sequence ID" value="NC_011726.1"/>
</dbReference>
<dbReference type="CDD" id="cd06257">
    <property type="entry name" value="DnaJ"/>
    <property type="match status" value="1"/>
</dbReference>
<dbReference type="InterPro" id="IPR036869">
    <property type="entry name" value="J_dom_sf"/>
</dbReference>
<feature type="coiled-coil region" evidence="1">
    <location>
        <begin position="246"/>
        <end position="273"/>
    </location>
</feature>
<dbReference type="SUPFAM" id="SSF46565">
    <property type="entry name" value="Chaperone J-domain"/>
    <property type="match status" value="1"/>
</dbReference>
<feature type="compositionally biased region" description="Polar residues" evidence="2">
    <location>
        <begin position="155"/>
        <end position="166"/>
    </location>
</feature>
<proteinExistence type="predicted"/>
<accession>B7JW82</accession>
<reference evidence="4" key="1">
    <citation type="journal article" date="2011" name="MBio">
        <title>Novel metabolic attributes of the genus Cyanothece, comprising a group of unicellular nitrogen-fixing Cyanobacteria.</title>
        <authorList>
            <person name="Bandyopadhyay A."/>
            <person name="Elvitigala T."/>
            <person name="Welsh E."/>
            <person name="Stockel J."/>
            <person name="Liberton M."/>
            <person name="Min H."/>
            <person name="Sherman L.A."/>
            <person name="Pakrasi H.B."/>
        </authorList>
    </citation>
    <scope>NUCLEOTIDE SEQUENCE [LARGE SCALE GENOMIC DNA]</scope>
    <source>
        <strain evidence="4">PCC 8801</strain>
    </source>
</reference>
<name>B7JW82_RIPO1</name>
<protein>
    <submittedName>
        <fullName evidence="3">Heat shock protein DnaJ domain protein</fullName>
    </submittedName>
</protein>
<evidence type="ECO:0000313" key="3">
    <source>
        <dbReference type="EMBL" id="ACK66927.1"/>
    </source>
</evidence>
<feature type="region of interest" description="Disordered" evidence="2">
    <location>
        <begin position="144"/>
        <end position="168"/>
    </location>
</feature>
<feature type="region of interest" description="Disordered" evidence="2">
    <location>
        <begin position="1"/>
        <end position="22"/>
    </location>
</feature>
<dbReference type="EMBL" id="CP001287">
    <property type="protein sequence ID" value="ACK66927.1"/>
    <property type="molecule type" value="Genomic_DNA"/>
</dbReference>
<dbReference type="AlphaFoldDB" id="B7JW82"/>
<evidence type="ECO:0000256" key="2">
    <source>
        <dbReference type="SAM" id="MobiDB-lite"/>
    </source>
</evidence>
<dbReference type="InterPro" id="IPR001623">
    <property type="entry name" value="DnaJ_domain"/>
</dbReference>
<keyword evidence="4" id="KW-1185">Reference proteome</keyword>
<gene>
    <name evidence="3" type="ordered locus">PCC8801_2931</name>
</gene>
<evidence type="ECO:0000313" key="4">
    <source>
        <dbReference type="Proteomes" id="UP000008204"/>
    </source>
</evidence>